<keyword evidence="1" id="KW-0812">Transmembrane</keyword>
<reference evidence="2 3" key="1">
    <citation type="submission" date="2023-01" db="EMBL/GenBank/DDBJ databases">
        <title>Novel species of the genus Vogesella isolated from rivers.</title>
        <authorList>
            <person name="Lu H."/>
        </authorList>
    </citation>
    <scope>NUCLEOTIDE SEQUENCE [LARGE SCALE GENOMIC DNA]</scope>
    <source>
        <strain evidence="2 3">LYT5W</strain>
    </source>
</reference>
<dbReference type="EMBL" id="JAQQLE010000013">
    <property type="protein sequence ID" value="MDC7715132.1"/>
    <property type="molecule type" value="Genomic_DNA"/>
</dbReference>
<organism evidence="2 3">
    <name type="scientific">Vogesella margarita</name>
    <dbReference type="NCBI Taxonomy" id="2984199"/>
    <lineage>
        <taxon>Bacteria</taxon>
        <taxon>Pseudomonadati</taxon>
        <taxon>Pseudomonadota</taxon>
        <taxon>Betaproteobacteria</taxon>
        <taxon>Neisseriales</taxon>
        <taxon>Chromobacteriaceae</taxon>
        <taxon>Vogesella</taxon>
    </lineage>
</organism>
<keyword evidence="3" id="KW-1185">Reference proteome</keyword>
<evidence type="ECO:0000313" key="2">
    <source>
        <dbReference type="EMBL" id="MDC7715132.1"/>
    </source>
</evidence>
<accession>A0ABT5IRF2</accession>
<proteinExistence type="predicted"/>
<name>A0ABT5IRF2_9NEIS</name>
<gene>
    <name evidence="2" type="ORF">PQU96_13525</name>
</gene>
<evidence type="ECO:0000256" key="1">
    <source>
        <dbReference type="SAM" id="Phobius"/>
    </source>
</evidence>
<comment type="caution">
    <text evidence="2">The sequence shown here is derived from an EMBL/GenBank/DDBJ whole genome shotgun (WGS) entry which is preliminary data.</text>
</comment>
<dbReference type="Pfam" id="PF04964">
    <property type="entry name" value="Flp_Fap"/>
    <property type="match status" value="1"/>
</dbReference>
<feature type="transmembrane region" description="Helical" evidence="1">
    <location>
        <begin position="36"/>
        <end position="54"/>
    </location>
</feature>
<sequence>MVTVVAMDSISMEALKMDNISVVFKKFFKEEDGVTAIEYGLIAALIAVVIIAAVRTVGTNLVTVFNQIASALASA</sequence>
<dbReference type="RefSeq" id="WP_272772929.1">
    <property type="nucleotide sequence ID" value="NZ_JAQQLE010000013.1"/>
</dbReference>
<protein>
    <submittedName>
        <fullName evidence="2">Flp family type IVb pilin</fullName>
    </submittedName>
</protein>
<keyword evidence="1" id="KW-1133">Transmembrane helix</keyword>
<dbReference type="Proteomes" id="UP001222030">
    <property type="component" value="Unassembled WGS sequence"/>
</dbReference>
<keyword evidence="1" id="KW-0472">Membrane</keyword>
<evidence type="ECO:0000313" key="3">
    <source>
        <dbReference type="Proteomes" id="UP001222030"/>
    </source>
</evidence>
<dbReference type="InterPro" id="IPR007047">
    <property type="entry name" value="Flp_Fap"/>
</dbReference>